<dbReference type="CDD" id="cd00090">
    <property type="entry name" value="HTH_ARSR"/>
    <property type="match status" value="1"/>
</dbReference>
<dbReference type="InterPro" id="IPR036388">
    <property type="entry name" value="WH-like_DNA-bd_sf"/>
</dbReference>
<accession>A0A542DCG0</accession>
<evidence type="ECO:0000313" key="3">
    <source>
        <dbReference type="Proteomes" id="UP000320876"/>
    </source>
</evidence>
<dbReference type="GO" id="GO:0003700">
    <property type="term" value="F:DNA-binding transcription factor activity"/>
    <property type="evidence" value="ECO:0007669"/>
    <property type="project" value="InterPro"/>
</dbReference>
<dbReference type="Gene3D" id="1.10.10.10">
    <property type="entry name" value="Winged helix-like DNA-binding domain superfamily/Winged helix DNA-binding domain"/>
    <property type="match status" value="1"/>
</dbReference>
<dbReference type="InterPro" id="IPR011991">
    <property type="entry name" value="ArsR-like_HTH"/>
</dbReference>
<keyword evidence="3" id="KW-1185">Reference proteome</keyword>
<dbReference type="Pfam" id="PF12840">
    <property type="entry name" value="HTH_20"/>
    <property type="match status" value="1"/>
</dbReference>
<comment type="caution">
    <text evidence="2">The sequence shown here is derived from an EMBL/GenBank/DDBJ whole genome shotgun (WGS) entry which is preliminary data.</text>
</comment>
<sequence length="195" mass="21316">MTNLPPRRRTRDAELMRALAHPLRASLLSYLSAVGPRTASECARAVDSTASNCSWHLRQLAQYGLVEPSEGADGRQRPWRVGQVGLDIGAFDDDPAVRVAQLAVASTAAREEQELTTRFLDTARELDPEWQRASAFNTYTLRVTPAELDALVAAVDALIRPYVSTIRTDAPADARPVHAGLRAFPRIEADGRPSS</sequence>
<dbReference type="SUPFAM" id="SSF46785">
    <property type="entry name" value="Winged helix' DNA-binding domain"/>
    <property type="match status" value="1"/>
</dbReference>
<dbReference type="AlphaFoldDB" id="A0A542DCG0"/>
<evidence type="ECO:0000313" key="2">
    <source>
        <dbReference type="EMBL" id="TQJ00760.1"/>
    </source>
</evidence>
<protein>
    <submittedName>
        <fullName evidence="2">ArsR family transcriptional regulator</fullName>
    </submittedName>
</protein>
<organism evidence="2 3">
    <name type="scientific">Amycolatopsis cihanbeyliensis</name>
    <dbReference type="NCBI Taxonomy" id="1128664"/>
    <lineage>
        <taxon>Bacteria</taxon>
        <taxon>Bacillati</taxon>
        <taxon>Actinomycetota</taxon>
        <taxon>Actinomycetes</taxon>
        <taxon>Pseudonocardiales</taxon>
        <taxon>Pseudonocardiaceae</taxon>
        <taxon>Amycolatopsis</taxon>
    </lineage>
</organism>
<dbReference type="SMART" id="SM00418">
    <property type="entry name" value="HTH_ARSR"/>
    <property type="match status" value="1"/>
</dbReference>
<dbReference type="EMBL" id="VFML01000001">
    <property type="protein sequence ID" value="TQJ00760.1"/>
    <property type="molecule type" value="Genomic_DNA"/>
</dbReference>
<name>A0A542DCG0_AMYCI</name>
<reference evidence="2 3" key="1">
    <citation type="submission" date="2019-06" db="EMBL/GenBank/DDBJ databases">
        <title>Sequencing the genomes of 1000 actinobacteria strains.</title>
        <authorList>
            <person name="Klenk H.-P."/>
        </authorList>
    </citation>
    <scope>NUCLEOTIDE SEQUENCE [LARGE SCALE GENOMIC DNA]</scope>
    <source>
        <strain evidence="2 3">DSM 45679</strain>
    </source>
</reference>
<dbReference type="InterPro" id="IPR036390">
    <property type="entry name" value="WH_DNA-bd_sf"/>
</dbReference>
<dbReference type="InterPro" id="IPR001845">
    <property type="entry name" value="HTH_ArsR_DNA-bd_dom"/>
</dbReference>
<feature type="domain" description="HTH arsR-type" evidence="1">
    <location>
        <begin position="14"/>
        <end position="93"/>
    </location>
</feature>
<dbReference type="RefSeq" id="WP_141995652.1">
    <property type="nucleotide sequence ID" value="NZ_VFML01000001.1"/>
</dbReference>
<dbReference type="OrthoDB" id="7945987at2"/>
<dbReference type="Proteomes" id="UP000320876">
    <property type="component" value="Unassembled WGS sequence"/>
</dbReference>
<gene>
    <name evidence="2" type="ORF">FB471_0409</name>
</gene>
<evidence type="ECO:0000259" key="1">
    <source>
        <dbReference type="SMART" id="SM00418"/>
    </source>
</evidence>
<proteinExistence type="predicted"/>